<gene>
    <name evidence="13" type="primary">recN</name>
    <name evidence="13" type="ORF">hbim_06324</name>
    <name evidence="12" type="ORF">MMAGJ_69320</name>
</gene>
<reference evidence="13" key="3">
    <citation type="submission" date="2023-03" db="EMBL/GenBank/DDBJ databases">
        <title>Draft genome sequence of a Mycolicibacterium mageritense strain H4_3_1 isolated from a hybrid biological-inorganic system reactor.</title>
        <authorList>
            <person name="Feng X."/>
            <person name="Kazama D."/>
            <person name="Sato K."/>
            <person name="Kobayashi H."/>
        </authorList>
    </citation>
    <scope>NUCLEOTIDE SEQUENCE</scope>
    <source>
        <strain evidence="13">H4_3_1</strain>
    </source>
</reference>
<evidence type="ECO:0000256" key="3">
    <source>
        <dbReference type="ARBA" id="ARBA00021315"/>
    </source>
</evidence>
<dbReference type="PIRSF" id="PIRSF003128">
    <property type="entry name" value="RecN"/>
    <property type="match status" value="1"/>
</dbReference>
<dbReference type="Gene3D" id="3.40.50.300">
    <property type="entry name" value="P-loop containing nucleotide triphosphate hydrolases"/>
    <property type="match status" value="2"/>
</dbReference>
<dbReference type="Proteomes" id="UP000465622">
    <property type="component" value="Chromosome"/>
</dbReference>
<dbReference type="PANTHER" id="PTHR11059">
    <property type="entry name" value="DNA REPAIR PROTEIN RECN"/>
    <property type="match status" value="1"/>
</dbReference>
<dbReference type="GO" id="GO:0043590">
    <property type="term" value="C:bacterial nucleoid"/>
    <property type="evidence" value="ECO:0007669"/>
    <property type="project" value="TreeGrafter"/>
</dbReference>
<sequence length="588" mass="61728">MLAEIRIESLGAISAATAEFGRGLTVLTGETGTGKTMVVTGLHLLGGARADATRVRSGADRAVVEGRFSTTELGTDVSDRVDGILESSGAERDDDGSVIAARSVSRAGPSRAYLGGRSVPAKLLSNFTAEVLTLHGQNDQLRLMRPDEQRAALDRFADVEKPLARYRRIREQWVAARRDLADRKQRARELAQEADRLSFGINEIDAVAPQPGEDEAIVADIRRLSELDALREAAQSARVALSGALDDPTPDSVSAADGVGQAKAALESSDDAALRALAVRLGEAVAVISDVTAELGDYLSELPTDASTLESKLTRQGELRTLTRKYAADIDGVLAWAKEASERLAQLDVSEETLAVLERRVGELEAELVAAAGDVTKARSKAAKGLAKAVTAELSGLAMANALFSISVGPLAARADDSAPLKLSDGSVVHAGHDGVDAVEFGFSAHRGADVLPLTKSASGGELSRVMLALEVVLSASAAGTTMVFDEVDAGVGGRAAVQIGRRLARLARTHQVIVVTHLPQVAAYADVHLVVDSGNGRSKSSGVRRIEDDDRVAELARMLAGLGESDSGRAHARELLEAAQQERNAAD</sequence>
<evidence type="ECO:0000313" key="15">
    <source>
        <dbReference type="Proteomes" id="UP001241092"/>
    </source>
</evidence>
<dbReference type="Pfam" id="PF02463">
    <property type="entry name" value="SMC_N"/>
    <property type="match status" value="1"/>
</dbReference>
<keyword evidence="4" id="KW-0547">Nucleotide-binding</keyword>
<feature type="domain" description="RecF/RecN/SMC N-terminal" evidence="11">
    <location>
        <begin position="2"/>
        <end position="533"/>
    </location>
</feature>
<reference evidence="12" key="2">
    <citation type="submission" date="2020-02" db="EMBL/GenBank/DDBJ databases">
        <authorList>
            <person name="Matsumoto Y."/>
            <person name="Kinjo T."/>
            <person name="Motooka D."/>
            <person name="Nabeya D."/>
            <person name="Jung N."/>
            <person name="Uechi K."/>
            <person name="Horii T."/>
            <person name="Iida T."/>
            <person name="Fujita J."/>
            <person name="Nakamura S."/>
        </authorList>
    </citation>
    <scope>NUCLEOTIDE SEQUENCE</scope>
    <source>
        <strain evidence="12">JCM 12375</strain>
    </source>
</reference>
<evidence type="ECO:0000256" key="2">
    <source>
        <dbReference type="ARBA" id="ARBA00009441"/>
    </source>
</evidence>
<dbReference type="CDD" id="cd03241">
    <property type="entry name" value="ABC_RecN"/>
    <property type="match status" value="1"/>
</dbReference>
<dbReference type="EMBL" id="AP022567">
    <property type="protein sequence ID" value="BBX37650.1"/>
    <property type="molecule type" value="Genomic_DNA"/>
</dbReference>
<evidence type="ECO:0000256" key="4">
    <source>
        <dbReference type="ARBA" id="ARBA00022741"/>
    </source>
</evidence>
<evidence type="ECO:0000256" key="8">
    <source>
        <dbReference type="ARBA" id="ARBA00033408"/>
    </source>
</evidence>
<dbReference type="GO" id="GO:0009432">
    <property type="term" value="P:SOS response"/>
    <property type="evidence" value="ECO:0007669"/>
    <property type="project" value="TreeGrafter"/>
</dbReference>
<dbReference type="GO" id="GO:0005524">
    <property type="term" value="F:ATP binding"/>
    <property type="evidence" value="ECO:0007669"/>
    <property type="project" value="UniProtKB-KW"/>
</dbReference>
<dbReference type="GO" id="GO:0006310">
    <property type="term" value="P:DNA recombination"/>
    <property type="evidence" value="ECO:0007669"/>
    <property type="project" value="InterPro"/>
</dbReference>
<keyword evidence="14" id="KW-1185">Reference proteome</keyword>
<dbReference type="NCBIfam" id="TIGR00634">
    <property type="entry name" value="recN"/>
    <property type="match status" value="1"/>
</dbReference>
<dbReference type="InterPro" id="IPR003395">
    <property type="entry name" value="RecF/RecN/SMC_N"/>
</dbReference>
<dbReference type="RefSeq" id="WP_036439500.1">
    <property type="nucleotide sequence ID" value="NZ_AP022567.1"/>
</dbReference>
<dbReference type="SUPFAM" id="SSF52540">
    <property type="entry name" value="P-loop containing nucleoside triphosphate hydrolases"/>
    <property type="match status" value="2"/>
</dbReference>
<dbReference type="FunFam" id="3.40.50.300:FF:000356">
    <property type="entry name" value="DNA repair protein RecN"/>
    <property type="match status" value="1"/>
</dbReference>
<evidence type="ECO:0000256" key="6">
    <source>
        <dbReference type="ARBA" id="ARBA00022840"/>
    </source>
</evidence>
<dbReference type="FunFam" id="3.40.50.300:FF:000319">
    <property type="entry name" value="DNA repair protein RecN"/>
    <property type="match status" value="1"/>
</dbReference>
<feature type="coiled-coil region" evidence="10">
    <location>
        <begin position="347"/>
        <end position="374"/>
    </location>
</feature>
<comment type="similarity">
    <text evidence="2 9">Belongs to the RecN family.</text>
</comment>
<evidence type="ECO:0000313" key="12">
    <source>
        <dbReference type="EMBL" id="BBX37650.1"/>
    </source>
</evidence>
<evidence type="ECO:0000259" key="11">
    <source>
        <dbReference type="Pfam" id="PF02463"/>
    </source>
</evidence>
<evidence type="ECO:0000256" key="7">
    <source>
        <dbReference type="ARBA" id="ARBA00023204"/>
    </source>
</evidence>
<keyword evidence="10" id="KW-0175">Coiled coil</keyword>
<dbReference type="EMBL" id="AP027452">
    <property type="protein sequence ID" value="BDY32360.1"/>
    <property type="molecule type" value="Genomic_DNA"/>
</dbReference>
<comment type="function">
    <text evidence="1 9">May be involved in recombinational repair of damaged DNA.</text>
</comment>
<evidence type="ECO:0000313" key="13">
    <source>
        <dbReference type="EMBL" id="BDY32360.1"/>
    </source>
</evidence>
<evidence type="ECO:0000256" key="10">
    <source>
        <dbReference type="SAM" id="Coils"/>
    </source>
</evidence>
<evidence type="ECO:0000256" key="5">
    <source>
        <dbReference type="ARBA" id="ARBA00022763"/>
    </source>
</evidence>
<reference evidence="12 14" key="1">
    <citation type="journal article" date="2019" name="Emerg. Microbes Infect.">
        <title>Comprehensive subspecies identification of 175 nontuberculous mycobacteria species based on 7547 genomic profiles.</title>
        <authorList>
            <person name="Matsumoto Y."/>
            <person name="Kinjo T."/>
            <person name="Motooka D."/>
            <person name="Nabeya D."/>
            <person name="Jung N."/>
            <person name="Uechi K."/>
            <person name="Horii T."/>
            <person name="Iida T."/>
            <person name="Fujita J."/>
            <person name="Nakamura S."/>
        </authorList>
    </citation>
    <scope>NUCLEOTIDE SEQUENCE [LARGE SCALE GENOMIC DNA]</scope>
    <source>
        <strain evidence="12 14">JCM 12375</strain>
    </source>
</reference>
<dbReference type="InterPro" id="IPR027417">
    <property type="entry name" value="P-loop_NTPase"/>
</dbReference>
<proteinExistence type="inferred from homology"/>
<dbReference type="GO" id="GO:0006281">
    <property type="term" value="P:DNA repair"/>
    <property type="evidence" value="ECO:0007669"/>
    <property type="project" value="UniProtKB-KW"/>
</dbReference>
<keyword evidence="5 9" id="KW-0227">DNA damage</keyword>
<dbReference type="AlphaFoldDB" id="A0AAI8U1F8"/>
<dbReference type="InterPro" id="IPR004604">
    <property type="entry name" value="DNA_recomb/repair_RecN"/>
</dbReference>
<dbReference type="PANTHER" id="PTHR11059:SF0">
    <property type="entry name" value="DNA REPAIR PROTEIN RECN"/>
    <property type="match status" value="1"/>
</dbReference>
<organism evidence="13 15">
    <name type="scientific">Mycolicibacterium mageritense</name>
    <name type="common">Mycobacterium mageritense</name>
    <dbReference type="NCBI Taxonomy" id="53462"/>
    <lineage>
        <taxon>Bacteria</taxon>
        <taxon>Bacillati</taxon>
        <taxon>Actinomycetota</taxon>
        <taxon>Actinomycetes</taxon>
        <taxon>Mycobacteriales</taxon>
        <taxon>Mycobacteriaceae</taxon>
        <taxon>Mycolicibacterium</taxon>
    </lineage>
</organism>
<keyword evidence="6" id="KW-0067">ATP-binding</keyword>
<keyword evidence="7 9" id="KW-0234">DNA repair</keyword>
<accession>A0AAI8U1F8</accession>
<evidence type="ECO:0000313" key="14">
    <source>
        <dbReference type="Proteomes" id="UP000465622"/>
    </source>
</evidence>
<name>A0AAI8U1F8_MYCME</name>
<evidence type="ECO:0000256" key="1">
    <source>
        <dbReference type="ARBA" id="ARBA00003618"/>
    </source>
</evidence>
<evidence type="ECO:0000256" key="9">
    <source>
        <dbReference type="PIRNR" id="PIRNR003128"/>
    </source>
</evidence>
<protein>
    <recommendedName>
        <fullName evidence="3 9">DNA repair protein RecN</fullName>
    </recommendedName>
    <alternativeName>
        <fullName evidence="8 9">Recombination protein N</fullName>
    </alternativeName>
</protein>
<dbReference type="Proteomes" id="UP001241092">
    <property type="component" value="Chromosome"/>
</dbReference>